<dbReference type="Proteomes" id="UP001321700">
    <property type="component" value="Unassembled WGS sequence"/>
</dbReference>
<feature type="transmembrane region" description="Helical" evidence="1">
    <location>
        <begin position="32"/>
        <end position="49"/>
    </location>
</feature>
<comment type="caution">
    <text evidence="2">The sequence shown here is derived from an EMBL/GenBank/DDBJ whole genome shotgun (WGS) entry which is preliminary data.</text>
</comment>
<proteinExistence type="predicted"/>
<evidence type="ECO:0000256" key="1">
    <source>
        <dbReference type="SAM" id="Phobius"/>
    </source>
</evidence>
<sequence>MQRKHILVLLAVILVALGAVLLLPHGELVQTLAAVPIFGALSAVVVDILREQAKRQQENQLAESQQRFSLAAGSHMASTAFDKHVAFCEEYVAEVLSALRTLFREGPTQEALDHSDRLLQIKQKYVLWITRDVEARLEPFERALRRIGANDRAERLFPEGEGSVQRMTETYRQFAEVLGTEHMGTEWEGEPITDVAAVSRVVAQLRDILGVEELTRLRAAIVRNALA</sequence>
<evidence type="ECO:0000313" key="3">
    <source>
        <dbReference type="Proteomes" id="UP001321700"/>
    </source>
</evidence>
<accession>A0ABU3KSA8</accession>
<evidence type="ECO:0000313" key="2">
    <source>
        <dbReference type="EMBL" id="MDT7520139.1"/>
    </source>
</evidence>
<dbReference type="RefSeq" id="WP_313875769.1">
    <property type="nucleotide sequence ID" value="NZ_JAVBIK010000001.1"/>
</dbReference>
<keyword evidence="1" id="KW-0812">Transmembrane</keyword>
<name>A0ABU3KSA8_9BURK</name>
<protein>
    <submittedName>
        <fullName evidence="2">Uncharacterized protein</fullName>
    </submittedName>
</protein>
<keyword evidence="3" id="KW-1185">Reference proteome</keyword>
<organism evidence="2 3">
    <name type="scientific">Rhodoferax potami</name>
    <dbReference type="NCBI Taxonomy" id="3068338"/>
    <lineage>
        <taxon>Bacteria</taxon>
        <taxon>Pseudomonadati</taxon>
        <taxon>Pseudomonadota</taxon>
        <taxon>Betaproteobacteria</taxon>
        <taxon>Burkholderiales</taxon>
        <taxon>Comamonadaceae</taxon>
        <taxon>Rhodoferax</taxon>
    </lineage>
</organism>
<reference evidence="2 3" key="1">
    <citation type="submission" date="2023-08" db="EMBL/GenBank/DDBJ databases">
        <title>Rhodoferax potami sp. nov. and Rhodoferax mekongensis sp. nov., isolated from the Mekong River in Thailand.</title>
        <authorList>
            <person name="Kitikhun S."/>
            <person name="Charoenyingcharoen P."/>
            <person name="Siriarchawattana P."/>
            <person name="Likhitrattanapisal S."/>
            <person name="Nilsakha T."/>
            <person name="Chanpet A."/>
            <person name="Rattanawaree P."/>
            <person name="Ingsriswang S."/>
        </authorList>
    </citation>
    <scope>NUCLEOTIDE SEQUENCE [LARGE SCALE GENOMIC DNA]</scope>
    <source>
        <strain evidence="2 3">TBRC 17660</strain>
    </source>
</reference>
<keyword evidence="1" id="KW-0472">Membrane</keyword>
<dbReference type="EMBL" id="JAVBIK010000001">
    <property type="protein sequence ID" value="MDT7520139.1"/>
    <property type="molecule type" value="Genomic_DNA"/>
</dbReference>
<gene>
    <name evidence="2" type="ORF">RAE19_15735</name>
</gene>
<keyword evidence="1" id="KW-1133">Transmembrane helix</keyword>